<dbReference type="AlphaFoldDB" id="A0A6J4KQ52"/>
<protein>
    <submittedName>
        <fullName evidence="1">Uncharacterized protein</fullName>
    </submittedName>
</protein>
<proteinExistence type="predicted"/>
<accession>A0A6J4KQ52</accession>
<sequence>CHEPQDDRVALQDGGQHLVTMQAEAGSHGHEHGETLW</sequence>
<gene>
    <name evidence="1" type="ORF">AVDCRST_MAG48-2127</name>
</gene>
<name>A0A6J4KQ52_9ACTN</name>
<evidence type="ECO:0000313" key="1">
    <source>
        <dbReference type="EMBL" id="CAA9312121.1"/>
    </source>
</evidence>
<reference evidence="1" key="1">
    <citation type="submission" date="2020-02" db="EMBL/GenBank/DDBJ databases">
        <authorList>
            <person name="Meier V. D."/>
        </authorList>
    </citation>
    <scope>NUCLEOTIDE SEQUENCE</scope>
    <source>
        <strain evidence="1">AVDCRST_MAG48</strain>
    </source>
</reference>
<organism evidence="1">
    <name type="scientific">uncultured Friedmanniella sp</name>
    <dbReference type="NCBI Taxonomy" id="335381"/>
    <lineage>
        <taxon>Bacteria</taxon>
        <taxon>Bacillati</taxon>
        <taxon>Actinomycetota</taxon>
        <taxon>Actinomycetes</taxon>
        <taxon>Propionibacteriales</taxon>
        <taxon>Nocardioidaceae</taxon>
        <taxon>Friedmanniella</taxon>
        <taxon>environmental samples</taxon>
    </lineage>
</organism>
<dbReference type="EMBL" id="CADCTS010000303">
    <property type="protein sequence ID" value="CAA9312121.1"/>
    <property type="molecule type" value="Genomic_DNA"/>
</dbReference>
<feature type="non-terminal residue" evidence="1">
    <location>
        <position position="1"/>
    </location>
</feature>